<dbReference type="Proteomes" id="UP000199702">
    <property type="component" value="Unassembled WGS sequence"/>
</dbReference>
<dbReference type="STRING" id="402734.SAMN05660918_0198"/>
<organism evidence="3 4">
    <name type="scientific">Flavobacterium terrigena</name>
    <dbReference type="NCBI Taxonomy" id="402734"/>
    <lineage>
        <taxon>Bacteria</taxon>
        <taxon>Pseudomonadati</taxon>
        <taxon>Bacteroidota</taxon>
        <taxon>Flavobacteriia</taxon>
        <taxon>Flavobacteriales</taxon>
        <taxon>Flavobacteriaceae</taxon>
        <taxon>Flavobacterium</taxon>
    </lineage>
</organism>
<name>A0A1H6YNH2_9FLAO</name>
<proteinExistence type="predicted"/>
<accession>A0A1H6YNH2</accession>
<dbReference type="InterPro" id="IPR003410">
    <property type="entry name" value="HYR_dom"/>
</dbReference>
<keyword evidence="4" id="KW-1185">Reference proteome</keyword>
<feature type="non-terminal residue" evidence="3">
    <location>
        <position position="1"/>
    </location>
</feature>
<dbReference type="InterPro" id="IPR013783">
    <property type="entry name" value="Ig-like_fold"/>
</dbReference>
<evidence type="ECO:0000313" key="3">
    <source>
        <dbReference type="EMBL" id="SEJ38792.1"/>
    </source>
</evidence>
<reference evidence="4" key="1">
    <citation type="submission" date="2016-10" db="EMBL/GenBank/DDBJ databases">
        <authorList>
            <person name="Varghese N."/>
            <person name="Submissions S."/>
        </authorList>
    </citation>
    <scope>NUCLEOTIDE SEQUENCE [LARGE SCALE GENOMIC DNA]</scope>
    <source>
        <strain evidence="4">DSM 17934</strain>
    </source>
</reference>
<dbReference type="OrthoDB" id="599464at2"/>
<evidence type="ECO:0000256" key="1">
    <source>
        <dbReference type="ARBA" id="ARBA00022737"/>
    </source>
</evidence>
<gene>
    <name evidence="3" type="ORF">SAMN05660918_0198</name>
</gene>
<dbReference type="Gene3D" id="2.60.40.10">
    <property type="entry name" value="Immunoglobulins"/>
    <property type="match status" value="1"/>
</dbReference>
<keyword evidence="1" id="KW-0677">Repeat</keyword>
<dbReference type="Pfam" id="PF02494">
    <property type="entry name" value="HYR"/>
    <property type="match status" value="1"/>
</dbReference>
<dbReference type="AlphaFoldDB" id="A0A1H6YNH2"/>
<evidence type="ECO:0000259" key="2">
    <source>
        <dbReference type="PROSITE" id="PS50825"/>
    </source>
</evidence>
<dbReference type="RefSeq" id="WP_143055664.1">
    <property type="nucleotide sequence ID" value="NZ_FNYA01000015.1"/>
</dbReference>
<evidence type="ECO:0000313" key="4">
    <source>
        <dbReference type="Proteomes" id="UP000199702"/>
    </source>
</evidence>
<dbReference type="PROSITE" id="PS50825">
    <property type="entry name" value="HYR"/>
    <property type="match status" value="1"/>
</dbReference>
<dbReference type="EMBL" id="FNYA01000015">
    <property type="protein sequence ID" value="SEJ38792.1"/>
    <property type="molecule type" value="Genomic_DNA"/>
</dbReference>
<sequence length="553" mass="59247">SIETPTFGYTDNCDSDLQVSVEDGGIQTQGCSRSQTWTATLTDGCSNQATPVSITYTWKVDTDAPVITADSQSGDLGCNPESIVAPKFGYTDNCDSSSQVSVEDSGVQSEGCSRSQTWTATISDGCSNQAIPVIITYTWKVDTDAPVISCPSDYTLSSCDQQPVLELPVAYDNCDGEVSVTAVRSDGLALNDPFPVDETITITYSAEDSCGNPASCDFSVFVSPCTGDTHCTYTQGFYGNSGGMGCSPVLGQVGSQAMMIKAVTNQGGVVNFGSVPNNNYFKLLISDINGNPNVSANNIYRMLPGGGTPRALSGYNTYSDSSTWTDNDPLNKSGSQKGKINNVLLAQTMALFFNTENDPTLSGVELQETFATGDVTYCGSNEIVPGTITVFHIDSDVISYLINQNGAATVSGLYELANKALGGGNISPLNHSKINSAVDAINRGFDECRIQISVPSDIPIAVEMVTEKDFAIYPVPFISNFTILYNFDYKSPVNIQVFDGRGQLILTKTDNDGYKGKEMTVEFPLTYQKGQLFFIRIETNRGHILKKVLSSTN</sequence>
<protein>
    <submittedName>
        <fullName evidence="3">Por secretion system C-terminal sorting domain-containing protein</fullName>
    </submittedName>
</protein>
<feature type="domain" description="HYR" evidence="2">
    <location>
        <begin position="141"/>
        <end position="224"/>
    </location>
</feature>